<gene>
    <name evidence="1" type="ORF">METZ01_LOCUS492647</name>
</gene>
<evidence type="ECO:0000313" key="1">
    <source>
        <dbReference type="EMBL" id="SVE39793.1"/>
    </source>
</evidence>
<name>A0A383D694_9ZZZZ</name>
<accession>A0A383D694</accession>
<protein>
    <submittedName>
        <fullName evidence="1">Uncharacterized protein</fullName>
    </submittedName>
</protein>
<organism evidence="1">
    <name type="scientific">marine metagenome</name>
    <dbReference type="NCBI Taxonomy" id="408172"/>
    <lineage>
        <taxon>unclassified sequences</taxon>
        <taxon>metagenomes</taxon>
        <taxon>ecological metagenomes</taxon>
    </lineage>
</organism>
<reference evidence="1" key="1">
    <citation type="submission" date="2018-05" db="EMBL/GenBank/DDBJ databases">
        <authorList>
            <person name="Lanie J.A."/>
            <person name="Ng W.-L."/>
            <person name="Kazmierczak K.M."/>
            <person name="Andrzejewski T.M."/>
            <person name="Davidsen T.M."/>
            <person name="Wayne K.J."/>
            <person name="Tettelin H."/>
            <person name="Glass J.I."/>
            <person name="Rusch D."/>
            <person name="Podicherti R."/>
            <person name="Tsui H.-C.T."/>
            <person name="Winkler M.E."/>
        </authorList>
    </citation>
    <scope>NUCLEOTIDE SEQUENCE</scope>
</reference>
<proteinExistence type="predicted"/>
<dbReference type="EMBL" id="UINC01214524">
    <property type="protein sequence ID" value="SVE39793.1"/>
    <property type="molecule type" value="Genomic_DNA"/>
</dbReference>
<sequence>MNLTINPSTTSTSTVTACDDYLWNGTTYTA</sequence>
<dbReference type="AlphaFoldDB" id="A0A383D694"/>
<feature type="non-terminal residue" evidence="1">
    <location>
        <position position="30"/>
    </location>
</feature>